<keyword evidence="7" id="KW-1185">Reference proteome</keyword>
<feature type="binding site" evidence="4">
    <location>
        <position position="190"/>
    </location>
    <ligand>
        <name>substrate</name>
    </ligand>
</feature>
<feature type="active site" evidence="4">
    <location>
        <position position="235"/>
    </location>
</feature>
<sequence>MAIILPADLPAALHLGAEGLNVLSPAHAWGRPRLRIGLINLMPDKPTTELQFARLLANGHTTVELTLLRVASHTARNTRQEHLARFYRRWDRLRANRLDGVVVTGAPLEHLPFEAVDFWDEFKDILSWAESEVGRTLLICWAAQAALYHRHGVAKRLRRQKAFGVFEQQVHESELPVLQGLHPSFPTPVSRHSELRADDLPKGPGLRLGASNSETGVSLVAETARRSLYMLDHLEYGPRTLRREYLRDRLAGRPIAPPVNDLADPLARRAPTHPWRAHAELFFRNWLAEIDEDRCVTPCWPTLTARRAAAG</sequence>
<keyword evidence="3 4" id="KW-0012">Acyltransferase</keyword>
<comment type="similarity">
    <text evidence="4">Belongs to the MetA family.</text>
</comment>
<accession>A0A369TDJ8</accession>
<keyword evidence="4" id="KW-0486">Methionine biosynthesis</keyword>
<comment type="subcellular location">
    <subcellularLocation>
        <location evidence="4">Cytoplasm</location>
    </subcellularLocation>
</comment>
<dbReference type="RefSeq" id="WP_114580862.1">
    <property type="nucleotide sequence ID" value="NZ_QPMH01000003.1"/>
</dbReference>
<dbReference type="InterPro" id="IPR033752">
    <property type="entry name" value="MetA_family"/>
</dbReference>
<dbReference type="AlphaFoldDB" id="A0A369TDJ8"/>
<gene>
    <name evidence="4" type="primary">metAA</name>
    <name evidence="6" type="ORF">DRB17_03810</name>
</gene>
<dbReference type="PANTHER" id="PTHR20919">
    <property type="entry name" value="HOMOSERINE O-SUCCINYLTRANSFERASE"/>
    <property type="match status" value="1"/>
</dbReference>
<organism evidence="6 7">
    <name type="scientific">Ferruginivarius sediminum</name>
    <dbReference type="NCBI Taxonomy" id="2661937"/>
    <lineage>
        <taxon>Bacteria</taxon>
        <taxon>Pseudomonadati</taxon>
        <taxon>Pseudomonadota</taxon>
        <taxon>Alphaproteobacteria</taxon>
        <taxon>Rhodospirillales</taxon>
        <taxon>Rhodospirillaceae</taxon>
        <taxon>Ferruginivarius</taxon>
    </lineage>
</organism>
<comment type="function">
    <text evidence="4">Transfers an acetyl group from acetyl-CoA to L-homoserine, forming acetyl-L-homoserine.</text>
</comment>
<dbReference type="PIRSF" id="PIRSF000450">
    <property type="entry name" value="H_ser_succinyltr"/>
    <property type="match status" value="1"/>
</dbReference>
<proteinExistence type="inferred from homology"/>
<dbReference type="EMBL" id="QPMH01000003">
    <property type="protein sequence ID" value="RDD62912.1"/>
    <property type="molecule type" value="Genomic_DNA"/>
</dbReference>
<evidence type="ECO:0000256" key="3">
    <source>
        <dbReference type="ARBA" id="ARBA00023315"/>
    </source>
</evidence>
<dbReference type="HAMAP" id="MF_00295">
    <property type="entry name" value="MetA_acyltransf"/>
    <property type="match status" value="1"/>
</dbReference>
<dbReference type="GO" id="GO:0009086">
    <property type="term" value="P:methionine biosynthetic process"/>
    <property type="evidence" value="ECO:0007669"/>
    <property type="project" value="UniProtKB-UniRule"/>
</dbReference>
<dbReference type="PANTHER" id="PTHR20919:SF0">
    <property type="entry name" value="HOMOSERINE O-SUCCINYLTRANSFERASE"/>
    <property type="match status" value="1"/>
</dbReference>
<dbReference type="UniPathway" id="UPA00051">
    <property type="reaction ID" value="UER00074"/>
</dbReference>
<feature type="site" description="Important for substrate specificity" evidence="4">
    <location>
        <position position="190"/>
    </location>
</feature>
<protein>
    <recommendedName>
        <fullName evidence="4">Homoserine O-acetyltransferase</fullName>
        <shortName evidence="4">HAT</shortName>
        <ecNumber evidence="4">2.3.1.31</ecNumber>
    </recommendedName>
    <alternativeName>
        <fullName evidence="4">Homoserine transacetylase</fullName>
        <shortName evidence="4">HTA</shortName>
    </alternativeName>
</protein>
<dbReference type="Pfam" id="PF04204">
    <property type="entry name" value="HTS"/>
    <property type="match status" value="1"/>
</dbReference>
<feature type="active site" description="Proton acceptor" evidence="4">
    <location>
        <position position="233"/>
    </location>
</feature>
<keyword evidence="2 4" id="KW-0808">Transferase</keyword>
<dbReference type="CDD" id="cd03131">
    <property type="entry name" value="GATase1_HTS"/>
    <property type="match status" value="1"/>
</dbReference>
<feature type="binding site" evidence="4">
    <location>
        <position position="247"/>
    </location>
    <ligand>
        <name>substrate</name>
    </ligand>
</feature>
<evidence type="ECO:0000256" key="4">
    <source>
        <dbReference type="HAMAP-Rule" id="MF_00295"/>
    </source>
</evidence>
<comment type="pathway">
    <text evidence="4">Amino-acid biosynthesis; L-methionine biosynthesis via de novo pathway; O-acetyl-L-homoserine from L-homoserine: step 1/1.</text>
</comment>
<dbReference type="Gene3D" id="3.40.50.880">
    <property type="match status" value="1"/>
</dbReference>
<feature type="binding site" evidence="4">
    <location>
        <position position="161"/>
    </location>
    <ligand>
        <name>substrate</name>
    </ligand>
</feature>
<dbReference type="Proteomes" id="UP000253941">
    <property type="component" value="Unassembled WGS sequence"/>
</dbReference>
<feature type="active site" description="Acyl-thioester intermediate" evidence="4 5">
    <location>
        <position position="140"/>
    </location>
</feature>
<evidence type="ECO:0000313" key="6">
    <source>
        <dbReference type="EMBL" id="RDD62912.1"/>
    </source>
</evidence>
<evidence type="ECO:0000256" key="5">
    <source>
        <dbReference type="PIRSR" id="PIRSR000450-1"/>
    </source>
</evidence>
<keyword evidence="1 4" id="KW-0028">Amino-acid biosynthesis</keyword>
<comment type="caution">
    <text evidence="6">The sequence shown here is derived from an EMBL/GenBank/DDBJ whole genome shotgun (WGS) entry which is preliminary data.</text>
</comment>
<comment type="catalytic activity">
    <reaction evidence="4">
        <text>L-homoserine + acetyl-CoA = O-acetyl-L-homoserine + CoA</text>
        <dbReference type="Rhea" id="RHEA:13701"/>
        <dbReference type="ChEBI" id="CHEBI:57287"/>
        <dbReference type="ChEBI" id="CHEBI:57288"/>
        <dbReference type="ChEBI" id="CHEBI:57476"/>
        <dbReference type="ChEBI" id="CHEBI:57716"/>
        <dbReference type="EC" id="2.3.1.31"/>
    </reaction>
</comment>
<comment type="caution">
    <text evidence="4">Lacks conserved residue(s) required for the propagation of feature annotation.</text>
</comment>
<reference evidence="6 7" key="1">
    <citation type="submission" date="2018-07" db="EMBL/GenBank/DDBJ databases">
        <title>Venubactetium sediminum gen. nov., sp. nov., isolated from a marine solar saltern.</title>
        <authorList>
            <person name="Wang S."/>
        </authorList>
    </citation>
    <scope>NUCLEOTIDE SEQUENCE [LARGE SCALE GENOMIC DNA]</scope>
    <source>
        <strain evidence="6 7">WD2A32</strain>
    </source>
</reference>
<dbReference type="GO" id="GO:0008899">
    <property type="term" value="F:homoserine O-succinyltransferase activity"/>
    <property type="evidence" value="ECO:0007669"/>
    <property type="project" value="UniProtKB-UniRule"/>
</dbReference>
<dbReference type="InterPro" id="IPR029062">
    <property type="entry name" value="Class_I_gatase-like"/>
</dbReference>
<dbReference type="SUPFAM" id="SSF52317">
    <property type="entry name" value="Class I glutamine amidotransferase-like"/>
    <property type="match status" value="1"/>
</dbReference>
<evidence type="ECO:0000256" key="2">
    <source>
        <dbReference type="ARBA" id="ARBA00022679"/>
    </source>
</evidence>
<evidence type="ECO:0000256" key="1">
    <source>
        <dbReference type="ARBA" id="ARBA00022605"/>
    </source>
</evidence>
<dbReference type="EC" id="2.3.1.31" evidence="4"/>
<dbReference type="GO" id="GO:0004414">
    <property type="term" value="F:homoserine O-acetyltransferase activity"/>
    <property type="evidence" value="ECO:0007669"/>
    <property type="project" value="UniProtKB-EC"/>
</dbReference>
<evidence type="ECO:0000313" key="7">
    <source>
        <dbReference type="Proteomes" id="UP000253941"/>
    </source>
</evidence>
<dbReference type="GO" id="GO:0005737">
    <property type="term" value="C:cytoplasm"/>
    <property type="evidence" value="ECO:0007669"/>
    <property type="project" value="UniProtKB-SubCell"/>
</dbReference>
<keyword evidence="4" id="KW-0963">Cytoplasm</keyword>
<feature type="site" description="Important for acyl-CoA specificity" evidence="4">
    <location>
        <position position="109"/>
    </location>
</feature>
<name>A0A369TDJ8_9PROT</name>